<protein>
    <submittedName>
        <fullName evidence="1">Uncharacterized protein</fullName>
    </submittedName>
</protein>
<evidence type="ECO:0000313" key="2">
    <source>
        <dbReference type="Proteomes" id="UP000218209"/>
    </source>
</evidence>
<organism evidence="1 2">
    <name type="scientific">Porphyra umbilicalis</name>
    <name type="common">Purple laver</name>
    <name type="synonym">Red alga</name>
    <dbReference type="NCBI Taxonomy" id="2786"/>
    <lineage>
        <taxon>Eukaryota</taxon>
        <taxon>Rhodophyta</taxon>
        <taxon>Bangiophyceae</taxon>
        <taxon>Bangiales</taxon>
        <taxon>Bangiaceae</taxon>
        <taxon>Porphyra</taxon>
    </lineage>
</organism>
<keyword evidence="2" id="KW-1185">Reference proteome</keyword>
<accession>A0A1X6P1J9</accession>
<gene>
    <name evidence="1" type="ORF">BU14_0269s0029</name>
</gene>
<dbReference type="AlphaFoldDB" id="A0A1X6P1J9"/>
<proteinExistence type="predicted"/>
<sequence length="53" mass="6068">MATFKPMQAHRFQSFPWGKQRVLPTYCTSYSTYINTTNNAPRRAPRCLTIGAS</sequence>
<reference evidence="1 2" key="1">
    <citation type="submission" date="2017-03" db="EMBL/GenBank/DDBJ databases">
        <title>WGS assembly of Porphyra umbilicalis.</title>
        <authorList>
            <person name="Brawley S.H."/>
            <person name="Blouin N.A."/>
            <person name="Ficko-Blean E."/>
            <person name="Wheeler G.L."/>
            <person name="Lohr M."/>
            <person name="Goodson H.V."/>
            <person name="Jenkins J.W."/>
            <person name="Blaby-Haas C.E."/>
            <person name="Helliwell K.E."/>
            <person name="Chan C."/>
            <person name="Marriage T."/>
            <person name="Bhattacharya D."/>
            <person name="Klein A.S."/>
            <person name="Badis Y."/>
            <person name="Brodie J."/>
            <person name="Cao Y."/>
            <person name="Collen J."/>
            <person name="Dittami S.M."/>
            <person name="Gachon C.M."/>
            <person name="Green B.R."/>
            <person name="Karpowicz S."/>
            <person name="Kim J.W."/>
            <person name="Kudahl U."/>
            <person name="Lin S."/>
            <person name="Michel G."/>
            <person name="Mittag M."/>
            <person name="Olson B.J."/>
            <person name="Pangilinan J."/>
            <person name="Peng Y."/>
            <person name="Qiu H."/>
            <person name="Shu S."/>
            <person name="Singer J.T."/>
            <person name="Smith A.G."/>
            <person name="Sprecher B.N."/>
            <person name="Wagner V."/>
            <person name="Wang W."/>
            <person name="Wang Z.-Y."/>
            <person name="Yan J."/>
            <person name="Yarish C."/>
            <person name="Zoeuner-Riek S."/>
            <person name="Zhuang Y."/>
            <person name="Zou Y."/>
            <person name="Lindquist E.A."/>
            <person name="Grimwood J."/>
            <person name="Barry K."/>
            <person name="Rokhsar D.S."/>
            <person name="Schmutz J."/>
            <person name="Stiller J.W."/>
            <person name="Grossman A.R."/>
            <person name="Prochnik S.E."/>
        </authorList>
    </citation>
    <scope>NUCLEOTIDE SEQUENCE [LARGE SCALE GENOMIC DNA]</scope>
    <source>
        <strain evidence="1">4086291</strain>
    </source>
</reference>
<dbReference type="EMBL" id="KV918932">
    <property type="protein sequence ID" value="OSX74749.1"/>
    <property type="molecule type" value="Genomic_DNA"/>
</dbReference>
<dbReference type="Proteomes" id="UP000218209">
    <property type="component" value="Unassembled WGS sequence"/>
</dbReference>
<name>A0A1X6P1J9_PORUM</name>
<evidence type="ECO:0000313" key="1">
    <source>
        <dbReference type="EMBL" id="OSX74749.1"/>
    </source>
</evidence>